<name>U2KGP0_9FIRM</name>
<keyword evidence="2" id="KW-1185">Reference proteome</keyword>
<dbReference type="Proteomes" id="UP000016662">
    <property type="component" value="Unassembled WGS sequence"/>
</dbReference>
<evidence type="ECO:0000313" key="2">
    <source>
        <dbReference type="Proteomes" id="UP000016662"/>
    </source>
</evidence>
<organism evidence="1 2">
    <name type="scientific">Ruminococcus callidus ATCC 27760</name>
    <dbReference type="NCBI Taxonomy" id="411473"/>
    <lineage>
        <taxon>Bacteria</taxon>
        <taxon>Bacillati</taxon>
        <taxon>Bacillota</taxon>
        <taxon>Clostridia</taxon>
        <taxon>Eubacteriales</taxon>
        <taxon>Oscillospiraceae</taxon>
        <taxon>Ruminococcus</taxon>
    </lineage>
</organism>
<reference evidence="1 2" key="1">
    <citation type="submission" date="2013-07" db="EMBL/GenBank/DDBJ databases">
        <authorList>
            <person name="Weinstock G."/>
            <person name="Sodergren E."/>
            <person name="Wylie T."/>
            <person name="Fulton L."/>
            <person name="Fulton R."/>
            <person name="Fronick C."/>
            <person name="O'Laughlin M."/>
            <person name="Godfrey J."/>
            <person name="Miner T."/>
            <person name="Herter B."/>
            <person name="Appelbaum E."/>
            <person name="Cordes M."/>
            <person name="Lek S."/>
            <person name="Wollam A."/>
            <person name="Pepin K.H."/>
            <person name="Palsikar V.B."/>
            <person name="Mitreva M."/>
            <person name="Wilson R.K."/>
        </authorList>
    </citation>
    <scope>NUCLEOTIDE SEQUENCE [LARGE SCALE GENOMIC DNA]</scope>
    <source>
        <strain evidence="1 2">ATCC 27760</strain>
    </source>
</reference>
<dbReference type="HOGENOM" id="CLU_1853759_0_0_9"/>
<evidence type="ECO:0000313" key="1">
    <source>
        <dbReference type="EMBL" id="ERJ91422.1"/>
    </source>
</evidence>
<proteinExistence type="predicted"/>
<sequence>MASAPFFRVLGTFSGSVFRRKKCLHKRKTGGVPVFCYMITLIITLPDEKIKAFEEKSTFFSKKIYVFRIISVFFLPEADTCTKNRFTPRWVQTGFFEALRLISCAFVLIRMCQINQVLCPNDNSQSICDDFQYSEDYL</sequence>
<protein>
    <submittedName>
        <fullName evidence="1">Uncharacterized protein</fullName>
    </submittedName>
</protein>
<gene>
    <name evidence="1" type="ORF">RUMCAL_02589</name>
</gene>
<dbReference type="EMBL" id="AWVF01000315">
    <property type="protein sequence ID" value="ERJ91422.1"/>
    <property type="molecule type" value="Genomic_DNA"/>
</dbReference>
<dbReference type="AlphaFoldDB" id="U2KGP0"/>
<accession>U2KGP0</accession>
<comment type="caution">
    <text evidence="1">The sequence shown here is derived from an EMBL/GenBank/DDBJ whole genome shotgun (WGS) entry which is preliminary data.</text>
</comment>
<dbReference type="STRING" id="411473.RUMCAL_02589"/>